<reference evidence="2 3" key="1">
    <citation type="submission" date="2022-10" db="EMBL/GenBank/DDBJ databases">
        <title>Sphingomonas sp.</title>
        <authorList>
            <person name="Jin C."/>
        </authorList>
    </citation>
    <scope>NUCLEOTIDE SEQUENCE [LARGE SCALE GENOMIC DNA]</scope>
    <source>
        <strain evidence="2 3">BN140010</strain>
    </source>
</reference>
<organism evidence="2 3">
    <name type="scientific">Sphingomonas arvum</name>
    <dbReference type="NCBI Taxonomy" id="2992113"/>
    <lineage>
        <taxon>Bacteria</taxon>
        <taxon>Pseudomonadati</taxon>
        <taxon>Pseudomonadota</taxon>
        <taxon>Alphaproteobacteria</taxon>
        <taxon>Sphingomonadales</taxon>
        <taxon>Sphingomonadaceae</taxon>
        <taxon>Sphingomonas</taxon>
    </lineage>
</organism>
<comment type="caution">
    <text evidence="2">The sequence shown here is derived from an EMBL/GenBank/DDBJ whole genome shotgun (WGS) entry which is preliminary data.</text>
</comment>
<gene>
    <name evidence="2" type="ORF">OMW55_08065</name>
</gene>
<keyword evidence="1" id="KW-1133">Transmembrane helix</keyword>
<feature type="transmembrane region" description="Helical" evidence="1">
    <location>
        <begin position="161"/>
        <end position="181"/>
    </location>
</feature>
<dbReference type="EMBL" id="JAPDOB010000002">
    <property type="protein sequence ID" value="MCW3797756.1"/>
    <property type="molecule type" value="Genomic_DNA"/>
</dbReference>
<accession>A0ABT3JG23</accession>
<evidence type="ECO:0000313" key="2">
    <source>
        <dbReference type="EMBL" id="MCW3797756.1"/>
    </source>
</evidence>
<protein>
    <submittedName>
        <fullName evidence="2">Permease</fullName>
    </submittedName>
</protein>
<feature type="transmembrane region" description="Helical" evidence="1">
    <location>
        <begin position="258"/>
        <end position="284"/>
    </location>
</feature>
<evidence type="ECO:0000256" key="1">
    <source>
        <dbReference type="SAM" id="Phobius"/>
    </source>
</evidence>
<keyword evidence="3" id="KW-1185">Reference proteome</keyword>
<feature type="transmembrane region" description="Helical" evidence="1">
    <location>
        <begin position="21"/>
        <end position="44"/>
    </location>
</feature>
<evidence type="ECO:0000313" key="3">
    <source>
        <dbReference type="Proteomes" id="UP001526246"/>
    </source>
</evidence>
<name>A0ABT3JG23_9SPHN</name>
<dbReference type="Proteomes" id="UP001526246">
    <property type="component" value="Unassembled WGS sequence"/>
</dbReference>
<proteinExistence type="predicted"/>
<feature type="transmembrane region" description="Helical" evidence="1">
    <location>
        <begin position="219"/>
        <end position="238"/>
    </location>
</feature>
<keyword evidence="1" id="KW-0812">Transmembrane</keyword>
<dbReference type="RefSeq" id="WP_264882265.1">
    <property type="nucleotide sequence ID" value="NZ_JAPDOB010000002.1"/>
</dbReference>
<keyword evidence="1" id="KW-0472">Membrane</keyword>
<sequence>MRAFVPALADRRLLPQGGTRLTPWLIGVLMFVAVLVGAAGLAIANAAATVASGAEQRWSIQLPAGGRSMGAVVAAAGQAQGVAAVSPVPDEQVRGLLQRWLGPEAASADLPVPGLIDVELRPGANGNDLQRRVAVVAPGARVQSFPEQLGPMLRGLRTLQGLTFALLVLLGAAIAAAVMLATRGAYDTHRSTVAVLHGIGATDQQLAALFQQRMARETLVGGSAGAIVALVLVLLMLATLDDGTIVAVGGSPLKPLDIILLGALPFATALLALLVARATIIAALRADP</sequence>